<proteinExistence type="predicted"/>
<dbReference type="InterPro" id="IPR003148">
    <property type="entry name" value="RCK_N"/>
</dbReference>
<dbReference type="GO" id="GO:0005886">
    <property type="term" value="C:plasma membrane"/>
    <property type="evidence" value="ECO:0007669"/>
    <property type="project" value="InterPro"/>
</dbReference>
<name>A0A9X2T4E6_9BACT</name>
<dbReference type="InterPro" id="IPR050721">
    <property type="entry name" value="Trk_Ktr_HKT_K-transport"/>
</dbReference>
<dbReference type="SUPFAM" id="SSF116726">
    <property type="entry name" value="TrkA C-terminal domain-like"/>
    <property type="match status" value="1"/>
</dbReference>
<evidence type="ECO:0000259" key="8">
    <source>
        <dbReference type="PROSITE" id="PS51202"/>
    </source>
</evidence>
<dbReference type="AlphaFoldDB" id="A0A9X2T4E6"/>
<dbReference type="InterPro" id="IPR036721">
    <property type="entry name" value="RCK_C_sf"/>
</dbReference>
<dbReference type="GeneID" id="83729199"/>
<dbReference type="InterPro" id="IPR006037">
    <property type="entry name" value="RCK_C"/>
</dbReference>
<evidence type="ECO:0000256" key="5">
    <source>
        <dbReference type="ARBA" id="ARBA00023027"/>
    </source>
</evidence>
<dbReference type="InterPro" id="IPR006036">
    <property type="entry name" value="K_uptake_TrkA"/>
</dbReference>
<gene>
    <name evidence="9" type="ORF">GGP61_000289</name>
</gene>
<keyword evidence="4" id="KW-0630">Potassium</keyword>
<dbReference type="PANTHER" id="PTHR43833">
    <property type="entry name" value="POTASSIUM CHANNEL PROTEIN 2-RELATED-RELATED"/>
    <property type="match status" value="1"/>
</dbReference>
<keyword evidence="3" id="KW-0633">Potassium transport</keyword>
<sequence>MSVSGKDLRIIIAGGGEVGFRTAEFLDERGHDVVIIERDPDRCQEIADEYVATIIEGDATLPEIFQQAGPEQADVLAAMSDHPLTNLAVCMIGQRMNPDLHTVMRTDAETGNAHAELVDAVIYPRRASALLAVNAILSGDVRSLEHAMGVLDIAEVRIGEDAPVVGKVLDEISLPEGSLVVSDVEGARVARADTVMKAGQRYIVAAEPDVIEEVMRLLRG</sequence>
<dbReference type="InterPro" id="IPR036291">
    <property type="entry name" value="NAD(P)-bd_dom_sf"/>
</dbReference>
<evidence type="ECO:0000256" key="3">
    <source>
        <dbReference type="ARBA" id="ARBA00022538"/>
    </source>
</evidence>
<evidence type="ECO:0000256" key="1">
    <source>
        <dbReference type="ARBA" id="ARBA00017378"/>
    </source>
</evidence>
<dbReference type="GO" id="GO:0015079">
    <property type="term" value="F:potassium ion transmembrane transporter activity"/>
    <property type="evidence" value="ECO:0007669"/>
    <property type="project" value="InterPro"/>
</dbReference>
<evidence type="ECO:0000313" key="9">
    <source>
        <dbReference type="EMBL" id="MCS3708702.1"/>
    </source>
</evidence>
<organism evidence="9 10">
    <name type="scientific">Salinibacter ruber</name>
    <dbReference type="NCBI Taxonomy" id="146919"/>
    <lineage>
        <taxon>Bacteria</taxon>
        <taxon>Pseudomonadati</taxon>
        <taxon>Rhodothermota</taxon>
        <taxon>Rhodothermia</taxon>
        <taxon>Rhodothermales</taxon>
        <taxon>Salinibacteraceae</taxon>
        <taxon>Salinibacter</taxon>
    </lineage>
</organism>
<dbReference type="RefSeq" id="WP_112904453.1">
    <property type="nucleotide sequence ID" value="NZ_CALTSG010000056.1"/>
</dbReference>
<keyword evidence="5" id="KW-0520">NAD</keyword>
<dbReference type="Proteomes" id="UP001155057">
    <property type="component" value="Unassembled WGS sequence"/>
</dbReference>
<dbReference type="Pfam" id="PF02080">
    <property type="entry name" value="TrkA_C"/>
    <property type="match status" value="1"/>
</dbReference>
<feature type="domain" description="RCK C-terminal" evidence="8">
    <location>
        <begin position="141"/>
        <end position="220"/>
    </location>
</feature>
<evidence type="ECO:0000256" key="4">
    <source>
        <dbReference type="ARBA" id="ARBA00022958"/>
    </source>
</evidence>
<evidence type="ECO:0000313" key="10">
    <source>
        <dbReference type="Proteomes" id="UP001155057"/>
    </source>
</evidence>
<keyword evidence="6" id="KW-0406">Ion transport</keyword>
<dbReference type="EMBL" id="JANUAE010000001">
    <property type="protein sequence ID" value="MCS3708702.1"/>
    <property type="molecule type" value="Genomic_DNA"/>
</dbReference>
<dbReference type="PROSITE" id="PS51202">
    <property type="entry name" value="RCK_C"/>
    <property type="match status" value="1"/>
</dbReference>
<evidence type="ECO:0000256" key="6">
    <source>
        <dbReference type="ARBA" id="ARBA00023065"/>
    </source>
</evidence>
<dbReference type="Gene3D" id="3.30.70.1450">
    <property type="entry name" value="Regulator of K+ conductance, C-terminal domain"/>
    <property type="match status" value="1"/>
</dbReference>
<dbReference type="SUPFAM" id="SSF51735">
    <property type="entry name" value="NAD(P)-binding Rossmann-fold domains"/>
    <property type="match status" value="1"/>
</dbReference>
<dbReference type="PANTHER" id="PTHR43833:SF5">
    <property type="entry name" value="TRK SYSTEM POTASSIUM UPTAKE PROTEIN TRKA"/>
    <property type="match status" value="1"/>
</dbReference>
<dbReference type="PRINTS" id="PR00335">
    <property type="entry name" value="KUPTAKETRKA"/>
</dbReference>
<evidence type="ECO:0000259" key="7">
    <source>
        <dbReference type="PROSITE" id="PS51201"/>
    </source>
</evidence>
<accession>A0A9X2T4E6</accession>
<reference evidence="9" key="1">
    <citation type="submission" date="2022-08" db="EMBL/GenBank/DDBJ databases">
        <title>Genomic Encyclopedia of Type Strains, Phase V (KMG-V): Genome sequencing to study the core and pangenomes of soil and plant-associated prokaryotes.</title>
        <authorList>
            <person name="Whitman W."/>
        </authorList>
    </citation>
    <scope>NUCLEOTIDE SEQUENCE</scope>
    <source>
        <strain evidence="9">SP3049</strain>
    </source>
</reference>
<protein>
    <recommendedName>
        <fullName evidence="1">Trk system potassium uptake protein TrkA</fullName>
    </recommendedName>
</protein>
<dbReference type="Gene3D" id="3.40.50.720">
    <property type="entry name" value="NAD(P)-binding Rossmann-like Domain"/>
    <property type="match status" value="1"/>
</dbReference>
<dbReference type="PROSITE" id="PS51201">
    <property type="entry name" value="RCK_N"/>
    <property type="match status" value="1"/>
</dbReference>
<evidence type="ECO:0000256" key="2">
    <source>
        <dbReference type="ARBA" id="ARBA00022448"/>
    </source>
</evidence>
<feature type="domain" description="RCK N-terminal" evidence="7">
    <location>
        <begin position="7"/>
        <end position="122"/>
    </location>
</feature>
<dbReference type="Pfam" id="PF02254">
    <property type="entry name" value="TrkA_N"/>
    <property type="match status" value="1"/>
</dbReference>
<comment type="caution">
    <text evidence="9">The sequence shown here is derived from an EMBL/GenBank/DDBJ whole genome shotgun (WGS) entry which is preliminary data.</text>
</comment>
<keyword evidence="2" id="KW-0813">Transport</keyword>